<evidence type="ECO:0000313" key="3">
    <source>
        <dbReference type="EMBL" id="MDR7168302.1"/>
    </source>
</evidence>
<evidence type="ECO:0000259" key="2">
    <source>
        <dbReference type="PROSITE" id="PS50995"/>
    </source>
</evidence>
<feature type="domain" description="HTH marR-type" evidence="2">
    <location>
        <begin position="1"/>
        <end position="144"/>
    </location>
</feature>
<dbReference type="InterPro" id="IPR036388">
    <property type="entry name" value="WH-like_DNA-bd_sf"/>
</dbReference>
<dbReference type="Gene3D" id="1.10.10.10">
    <property type="entry name" value="Winged helix-like DNA-binding domain superfamily/Winged helix DNA-binding domain"/>
    <property type="match status" value="1"/>
</dbReference>
<dbReference type="Pfam" id="PF12802">
    <property type="entry name" value="MarR_2"/>
    <property type="match status" value="1"/>
</dbReference>
<sequence>MVRWLDEQEQQTWSAYIRMRQRLDAAMAAGLARDGLSVSDYEILVALSDAREGSVRARDLAAQICWDKSRLSKHLARMDKRGLVVRSPAADDARGRLICLTDSGRRALEQAAPRHVELVRRLFVDQLSDAEARALRSLSDKVSARAESDADEPGKAGRLEPSE</sequence>
<proteinExistence type="predicted"/>
<dbReference type="SMART" id="SM00347">
    <property type="entry name" value="HTH_MARR"/>
    <property type="match status" value="1"/>
</dbReference>
<name>A0ABU1XE69_9NOCA</name>
<feature type="region of interest" description="Disordered" evidence="1">
    <location>
        <begin position="137"/>
        <end position="163"/>
    </location>
</feature>
<dbReference type="PANTHER" id="PTHR33164:SF99">
    <property type="entry name" value="MARR FAMILY REGULATORY PROTEIN"/>
    <property type="match status" value="1"/>
</dbReference>
<dbReference type="SUPFAM" id="SSF46785">
    <property type="entry name" value="Winged helix' DNA-binding domain"/>
    <property type="match status" value="1"/>
</dbReference>
<dbReference type="InterPro" id="IPR039422">
    <property type="entry name" value="MarR/SlyA-like"/>
</dbReference>
<dbReference type="EMBL" id="JAVDWW010000003">
    <property type="protein sequence ID" value="MDR7168302.1"/>
    <property type="molecule type" value="Genomic_DNA"/>
</dbReference>
<dbReference type="InterPro" id="IPR036390">
    <property type="entry name" value="WH_DNA-bd_sf"/>
</dbReference>
<reference evidence="3 4" key="1">
    <citation type="submission" date="2023-07" db="EMBL/GenBank/DDBJ databases">
        <title>Sorghum-associated microbial communities from plants grown in Nebraska, USA.</title>
        <authorList>
            <person name="Schachtman D."/>
        </authorList>
    </citation>
    <scope>NUCLEOTIDE SEQUENCE [LARGE SCALE GENOMIC DNA]</scope>
    <source>
        <strain evidence="3 4">4272</strain>
    </source>
</reference>
<organism evidence="3 4">
    <name type="scientific">Nocardia kruczakiae</name>
    <dbReference type="NCBI Taxonomy" id="261477"/>
    <lineage>
        <taxon>Bacteria</taxon>
        <taxon>Bacillati</taxon>
        <taxon>Actinomycetota</taxon>
        <taxon>Actinomycetes</taxon>
        <taxon>Mycobacteriales</taxon>
        <taxon>Nocardiaceae</taxon>
        <taxon>Nocardia</taxon>
    </lineage>
</organism>
<dbReference type="PANTHER" id="PTHR33164">
    <property type="entry name" value="TRANSCRIPTIONAL REGULATOR, MARR FAMILY"/>
    <property type="match status" value="1"/>
</dbReference>
<evidence type="ECO:0000256" key="1">
    <source>
        <dbReference type="SAM" id="MobiDB-lite"/>
    </source>
</evidence>
<dbReference type="Proteomes" id="UP001251217">
    <property type="component" value="Unassembled WGS sequence"/>
</dbReference>
<keyword evidence="3" id="KW-0238">DNA-binding</keyword>
<dbReference type="InterPro" id="IPR000835">
    <property type="entry name" value="HTH_MarR-typ"/>
</dbReference>
<protein>
    <submittedName>
        <fullName evidence="3">DNA-binding MarR family transcriptional regulator</fullName>
    </submittedName>
</protein>
<evidence type="ECO:0000313" key="4">
    <source>
        <dbReference type="Proteomes" id="UP001251217"/>
    </source>
</evidence>
<dbReference type="GO" id="GO:0003677">
    <property type="term" value="F:DNA binding"/>
    <property type="evidence" value="ECO:0007669"/>
    <property type="project" value="UniProtKB-KW"/>
</dbReference>
<dbReference type="RefSeq" id="WP_310400096.1">
    <property type="nucleotide sequence ID" value="NZ_JAVDWW010000003.1"/>
</dbReference>
<keyword evidence="4" id="KW-1185">Reference proteome</keyword>
<dbReference type="PROSITE" id="PS50995">
    <property type="entry name" value="HTH_MARR_2"/>
    <property type="match status" value="1"/>
</dbReference>
<gene>
    <name evidence="3" type="ORF">J2W56_002033</name>
</gene>
<accession>A0ABU1XE69</accession>
<comment type="caution">
    <text evidence="3">The sequence shown here is derived from an EMBL/GenBank/DDBJ whole genome shotgun (WGS) entry which is preliminary data.</text>
</comment>